<organism evidence="2">
    <name type="scientific">Leptocylindrus danicus</name>
    <dbReference type="NCBI Taxonomy" id="163516"/>
    <lineage>
        <taxon>Eukaryota</taxon>
        <taxon>Sar</taxon>
        <taxon>Stramenopiles</taxon>
        <taxon>Ochrophyta</taxon>
        <taxon>Bacillariophyta</taxon>
        <taxon>Coscinodiscophyceae</taxon>
        <taxon>Chaetocerotophycidae</taxon>
        <taxon>Leptocylindrales</taxon>
        <taxon>Leptocylindraceae</taxon>
        <taxon>Leptocylindrus</taxon>
    </lineage>
</organism>
<dbReference type="Gene3D" id="2.60.120.10">
    <property type="entry name" value="Jelly Rolls"/>
    <property type="match status" value="1"/>
</dbReference>
<sequence>MFRGGGAGRNRDQFVVGDDATEVRFRFDPAANEEGSAHPILHTISNERGWVVEDLTANEVLATAPPNNRGLPLLNTGRNETFWMSFDKENMILRGGTEYMITALQLVSKKFYNISDNRDPFKREEERENALGNYRQKYGKLSRYSLYKPKSVMKNGKYEKFLSKYPIYKDLPPILKAHEDITLEDLDEGTAISIKELSPECQRLYENVAGANININPPDFPDFAQAIDYSINHGFCKDRLQKKVEKEFKTGSNKVYDANETYLRITLGSNVGDSPGIPYVMEIWPAGCYSPIHDHSQANAIIKALHGSLTTRWFGSLDRVQQQKDKMCGAKPYDQAIVAKGDVTWLDSRQFQTHQLFNHNIDGTACITIQCYMYDDRDNSHYENFDYVGDDNQIYPFVPNSDWDYGCFKTKLKDEFSKYKEGTVQKPDFKKVKDE</sequence>
<dbReference type="SUPFAM" id="SSF51182">
    <property type="entry name" value="RmlC-like cupins"/>
    <property type="match status" value="1"/>
</dbReference>
<dbReference type="EMBL" id="HBGY01024036">
    <property type="protein sequence ID" value="CAD9595912.1"/>
    <property type="molecule type" value="Transcribed_RNA"/>
</dbReference>
<name>A0A6U2QUS8_9STRA</name>
<dbReference type="InterPro" id="IPR011051">
    <property type="entry name" value="RmlC_Cupin_sf"/>
</dbReference>
<proteinExistence type="predicted"/>
<reference evidence="2" key="1">
    <citation type="submission" date="2021-01" db="EMBL/GenBank/DDBJ databases">
        <authorList>
            <person name="Corre E."/>
            <person name="Pelletier E."/>
            <person name="Niang G."/>
            <person name="Scheremetjew M."/>
            <person name="Finn R."/>
            <person name="Kale V."/>
            <person name="Holt S."/>
            <person name="Cochrane G."/>
            <person name="Meng A."/>
            <person name="Brown T."/>
            <person name="Cohen L."/>
        </authorList>
    </citation>
    <scope>NUCLEOTIDE SEQUENCE</scope>
    <source>
        <strain evidence="2">B650</strain>
    </source>
</reference>
<dbReference type="EMBL" id="HBGY01024035">
    <property type="protein sequence ID" value="CAD9595909.1"/>
    <property type="molecule type" value="Transcribed_RNA"/>
</dbReference>
<evidence type="ECO:0008006" key="3">
    <source>
        <dbReference type="Google" id="ProtNLM"/>
    </source>
</evidence>
<accession>A0A6U2QUS8</accession>
<dbReference type="AlphaFoldDB" id="A0A6U2QUS8"/>
<evidence type="ECO:0000313" key="2">
    <source>
        <dbReference type="EMBL" id="CAD9595912.1"/>
    </source>
</evidence>
<gene>
    <name evidence="1" type="ORF">LDAN0321_LOCUS15000</name>
    <name evidence="2" type="ORF">LDAN0321_LOCUS15001</name>
</gene>
<protein>
    <recommendedName>
        <fullName evidence="3">Cysteine dioxygenase</fullName>
    </recommendedName>
</protein>
<dbReference type="InterPro" id="IPR014710">
    <property type="entry name" value="RmlC-like_jellyroll"/>
</dbReference>
<evidence type="ECO:0000313" key="1">
    <source>
        <dbReference type="EMBL" id="CAD9595909.1"/>
    </source>
</evidence>